<sequence>METFVTVLLFLSLFGLNSSYRKHIYVKDKMNGNDAQEYCRKKYDYLSTVTSQDLQTFCQNSEIKEDYFYCGLQRDVQNSQWKWSDGTPAAINEWDVNQGTKTGENCVAVRKSNAKLHDFDCNEKLPFYCMLDIELILENKTWEEALDYCTQNNTGLASLSASTIMELAVNIATEAQTVNIWTGLRFLVAHWFWVNGGDFGYKAWPEEGELPCPVMNQRCGSLDRDRKSQLLDASQSSILPIRDKSTPTLTDDVWTGLRFIAGHWF</sequence>
<name>A0A3N0YH09_ANAGA</name>
<keyword evidence="4" id="KW-1185">Reference proteome</keyword>
<dbReference type="InterPro" id="IPR016186">
    <property type="entry name" value="C-type_lectin-like/link_sf"/>
</dbReference>
<dbReference type="Gene3D" id="3.10.100.10">
    <property type="entry name" value="Mannose-Binding Protein A, subunit A"/>
    <property type="match status" value="2"/>
</dbReference>
<dbReference type="PANTHER" id="PTHR45784">
    <property type="entry name" value="C-TYPE LECTIN DOMAIN FAMILY 20 MEMBER A-RELATED"/>
    <property type="match status" value="1"/>
</dbReference>
<protein>
    <submittedName>
        <fullName evidence="3">Aggrecan core protein</fullName>
    </submittedName>
</protein>
<dbReference type="Proteomes" id="UP000281406">
    <property type="component" value="Unassembled WGS sequence"/>
</dbReference>
<accession>A0A3N0YH09</accession>
<evidence type="ECO:0000259" key="2">
    <source>
        <dbReference type="PROSITE" id="PS50041"/>
    </source>
</evidence>
<dbReference type="SMART" id="SM00034">
    <property type="entry name" value="CLECT"/>
    <property type="match status" value="1"/>
</dbReference>
<feature type="domain" description="C-type lectin" evidence="2">
    <location>
        <begin position="125"/>
        <end position="222"/>
    </location>
</feature>
<dbReference type="EMBL" id="RJVU01042551">
    <property type="protein sequence ID" value="ROL45535.1"/>
    <property type="molecule type" value="Genomic_DNA"/>
</dbReference>
<comment type="caution">
    <text evidence="3">The sequence shown here is derived from an EMBL/GenBank/DDBJ whole genome shotgun (WGS) entry which is preliminary data.</text>
</comment>
<feature type="signal peptide" evidence="1">
    <location>
        <begin position="1"/>
        <end position="19"/>
    </location>
</feature>
<feature type="chain" id="PRO_5018164809" evidence="1">
    <location>
        <begin position="20"/>
        <end position="265"/>
    </location>
</feature>
<dbReference type="AlphaFoldDB" id="A0A3N0YH09"/>
<dbReference type="InterPro" id="IPR001304">
    <property type="entry name" value="C-type_lectin-like"/>
</dbReference>
<dbReference type="PROSITE" id="PS50041">
    <property type="entry name" value="C_TYPE_LECTIN_2"/>
    <property type="match status" value="2"/>
</dbReference>
<dbReference type="OrthoDB" id="5858677at2759"/>
<dbReference type="InterPro" id="IPR016187">
    <property type="entry name" value="CTDL_fold"/>
</dbReference>
<dbReference type="PANTHER" id="PTHR45784:SF8">
    <property type="entry name" value="C-TYPE MANNOSE RECEPTOR 2-RELATED"/>
    <property type="match status" value="1"/>
</dbReference>
<evidence type="ECO:0000256" key="1">
    <source>
        <dbReference type="SAM" id="SignalP"/>
    </source>
</evidence>
<keyword evidence="1" id="KW-0732">Signal</keyword>
<organism evidence="3 4">
    <name type="scientific">Anabarilius grahami</name>
    <name type="common">Kanglang fish</name>
    <name type="synonym">Barilius grahami</name>
    <dbReference type="NCBI Taxonomy" id="495550"/>
    <lineage>
        <taxon>Eukaryota</taxon>
        <taxon>Metazoa</taxon>
        <taxon>Chordata</taxon>
        <taxon>Craniata</taxon>
        <taxon>Vertebrata</taxon>
        <taxon>Euteleostomi</taxon>
        <taxon>Actinopterygii</taxon>
        <taxon>Neopterygii</taxon>
        <taxon>Teleostei</taxon>
        <taxon>Ostariophysi</taxon>
        <taxon>Cypriniformes</taxon>
        <taxon>Xenocyprididae</taxon>
        <taxon>Xenocypridinae</taxon>
        <taxon>Xenocypridinae incertae sedis</taxon>
        <taxon>Anabarilius</taxon>
    </lineage>
</organism>
<evidence type="ECO:0000313" key="4">
    <source>
        <dbReference type="Proteomes" id="UP000281406"/>
    </source>
</evidence>
<dbReference type="SUPFAM" id="SSF56436">
    <property type="entry name" value="C-type lectin-like"/>
    <property type="match status" value="2"/>
</dbReference>
<feature type="domain" description="C-type lectin" evidence="2">
    <location>
        <begin position="20"/>
        <end position="130"/>
    </location>
</feature>
<evidence type="ECO:0000313" key="3">
    <source>
        <dbReference type="EMBL" id="ROL45535.1"/>
    </source>
</evidence>
<gene>
    <name evidence="3" type="ORF">DPX16_17651</name>
</gene>
<reference evidence="3 4" key="1">
    <citation type="submission" date="2018-10" db="EMBL/GenBank/DDBJ databases">
        <title>Genome assembly for a Yunnan-Guizhou Plateau 3E fish, Anabarilius grahami (Regan), and its evolutionary and genetic applications.</title>
        <authorList>
            <person name="Jiang W."/>
        </authorList>
    </citation>
    <scope>NUCLEOTIDE SEQUENCE [LARGE SCALE GENOMIC DNA]</scope>
    <source>
        <strain evidence="3">AG-KIZ</strain>
        <tissue evidence="3">Muscle</tissue>
    </source>
</reference>
<dbReference type="CDD" id="cd00037">
    <property type="entry name" value="CLECT"/>
    <property type="match status" value="1"/>
</dbReference>
<proteinExistence type="predicted"/>
<dbReference type="Pfam" id="PF00059">
    <property type="entry name" value="Lectin_C"/>
    <property type="match status" value="2"/>
</dbReference>